<feature type="compositionally biased region" description="Polar residues" evidence="4">
    <location>
        <begin position="104"/>
        <end position="115"/>
    </location>
</feature>
<evidence type="ECO:0000313" key="7">
    <source>
        <dbReference type="Proteomes" id="UP001215598"/>
    </source>
</evidence>
<protein>
    <recommendedName>
        <fullName evidence="5">HMG box domain-containing protein</fullName>
    </recommendedName>
</protein>
<evidence type="ECO:0000256" key="3">
    <source>
        <dbReference type="PROSITE-ProRule" id="PRU00267"/>
    </source>
</evidence>
<dbReference type="Proteomes" id="UP001215598">
    <property type="component" value="Unassembled WGS sequence"/>
</dbReference>
<feature type="domain" description="HMG box" evidence="5">
    <location>
        <begin position="11"/>
        <end position="84"/>
    </location>
</feature>
<feature type="compositionally biased region" description="Low complexity" evidence="4">
    <location>
        <begin position="93"/>
        <end position="103"/>
    </location>
</feature>
<dbReference type="Gene3D" id="1.10.30.10">
    <property type="entry name" value="High mobility group box domain"/>
    <property type="match status" value="1"/>
</dbReference>
<evidence type="ECO:0000256" key="4">
    <source>
        <dbReference type="SAM" id="MobiDB-lite"/>
    </source>
</evidence>
<keyword evidence="3" id="KW-0539">Nucleus</keyword>
<organism evidence="6 7">
    <name type="scientific">Mycena metata</name>
    <dbReference type="NCBI Taxonomy" id="1033252"/>
    <lineage>
        <taxon>Eukaryota</taxon>
        <taxon>Fungi</taxon>
        <taxon>Dikarya</taxon>
        <taxon>Basidiomycota</taxon>
        <taxon>Agaricomycotina</taxon>
        <taxon>Agaricomycetes</taxon>
        <taxon>Agaricomycetidae</taxon>
        <taxon>Agaricales</taxon>
        <taxon>Marasmiineae</taxon>
        <taxon>Mycenaceae</taxon>
        <taxon>Mycena</taxon>
    </lineage>
</organism>
<gene>
    <name evidence="6" type="ORF">B0H16DRAFT_404395</name>
</gene>
<proteinExistence type="predicted"/>
<accession>A0AAD7MIZ5</accession>
<feature type="region of interest" description="Disordered" evidence="4">
    <location>
        <begin position="80"/>
        <end position="246"/>
    </location>
</feature>
<name>A0AAD7MIZ5_9AGAR</name>
<dbReference type="EMBL" id="JARKIB010000251">
    <property type="protein sequence ID" value="KAJ7719482.1"/>
    <property type="molecule type" value="Genomic_DNA"/>
</dbReference>
<reference evidence="6" key="1">
    <citation type="submission" date="2023-03" db="EMBL/GenBank/DDBJ databases">
        <title>Massive genome expansion in bonnet fungi (Mycena s.s.) driven by repeated elements and novel gene families across ecological guilds.</title>
        <authorList>
            <consortium name="Lawrence Berkeley National Laboratory"/>
            <person name="Harder C.B."/>
            <person name="Miyauchi S."/>
            <person name="Viragh M."/>
            <person name="Kuo A."/>
            <person name="Thoen E."/>
            <person name="Andreopoulos B."/>
            <person name="Lu D."/>
            <person name="Skrede I."/>
            <person name="Drula E."/>
            <person name="Henrissat B."/>
            <person name="Morin E."/>
            <person name="Kohler A."/>
            <person name="Barry K."/>
            <person name="LaButti K."/>
            <person name="Morin E."/>
            <person name="Salamov A."/>
            <person name="Lipzen A."/>
            <person name="Mereny Z."/>
            <person name="Hegedus B."/>
            <person name="Baldrian P."/>
            <person name="Stursova M."/>
            <person name="Weitz H."/>
            <person name="Taylor A."/>
            <person name="Grigoriev I.V."/>
            <person name="Nagy L.G."/>
            <person name="Martin F."/>
            <person name="Kauserud H."/>
        </authorList>
    </citation>
    <scope>NUCLEOTIDE SEQUENCE</scope>
    <source>
        <strain evidence="6">CBHHK182m</strain>
    </source>
</reference>
<dbReference type="PANTHER" id="PTHR10270">
    <property type="entry name" value="SOX TRANSCRIPTION FACTOR"/>
    <property type="match status" value="1"/>
</dbReference>
<evidence type="ECO:0000259" key="5">
    <source>
        <dbReference type="PROSITE" id="PS50118"/>
    </source>
</evidence>
<keyword evidence="1 3" id="KW-0238">DNA-binding</keyword>
<keyword evidence="7" id="KW-1185">Reference proteome</keyword>
<dbReference type="InterPro" id="IPR050140">
    <property type="entry name" value="SRY-related_HMG-box_TF-like"/>
</dbReference>
<dbReference type="PANTHER" id="PTHR10270:SF161">
    <property type="entry name" value="SEX-DETERMINING REGION Y PROTEIN"/>
    <property type="match status" value="1"/>
</dbReference>
<dbReference type="AlphaFoldDB" id="A0AAD7MIZ5"/>
<dbReference type="GO" id="GO:0005634">
    <property type="term" value="C:nucleus"/>
    <property type="evidence" value="ECO:0007669"/>
    <property type="project" value="UniProtKB-UniRule"/>
</dbReference>
<sequence length="246" mass="27401">MSFNGNPAPHTPRPPNAFLCFRSRFIQDQKEAARTRGLKGPGMKDISRQAGQIWNEMSEEERHPFFEMAHRLKDEHRVMYPDYKFTPGKKGPRPSGSRPSRSRAQASSMESGPSLTSSHSTPRMPTSSSSYSPPPGNRFSRGPSLYLPANMSGANDNSSWDRAPPSARPPQDFLLNSNPHSGVDSATSFSESWNSFNDPQTASGSPDFGHLCQWDEDFSAPSGRHHHQQPVNPTPTSRAYAHYRPY</sequence>
<dbReference type="PROSITE" id="PS50118">
    <property type="entry name" value="HMG_BOX_2"/>
    <property type="match status" value="1"/>
</dbReference>
<feature type="DNA-binding region" description="HMG box" evidence="3">
    <location>
        <begin position="11"/>
        <end position="84"/>
    </location>
</feature>
<feature type="compositionally biased region" description="Low complexity" evidence="4">
    <location>
        <begin position="116"/>
        <end position="131"/>
    </location>
</feature>
<evidence type="ECO:0000256" key="2">
    <source>
        <dbReference type="ARBA" id="ARBA00023163"/>
    </source>
</evidence>
<dbReference type="GO" id="GO:0001228">
    <property type="term" value="F:DNA-binding transcription activator activity, RNA polymerase II-specific"/>
    <property type="evidence" value="ECO:0007669"/>
    <property type="project" value="TreeGrafter"/>
</dbReference>
<keyword evidence="2" id="KW-0804">Transcription</keyword>
<dbReference type="InterPro" id="IPR036910">
    <property type="entry name" value="HMG_box_dom_sf"/>
</dbReference>
<evidence type="ECO:0000313" key="6">
    <source>
        <dbReference type="EMBL" id="KAJ7719482.1"/>
    </source>
</evidence>
<dbReference type="GO" id="GO:0000978">
    <property type="term" value="F:RNA polymerase II cis-regulatory region sequence-specific DNA binding"/>
    <property type="evidence" value="ECO:0007669"/>
    <property type="project" value="TreeGrafter"/>
</dbReference>
<comment type="caution">
    <text evidence="6">The sequence shown here is derived from an EMBL/GenBank/DDBJ whole genome shotgun (WGS) entry which is preliminary data.</text>
</comment>
<evidence type="ECO:0000256" key="1">
    <source>
        <dbReference type="ARBA" id="ARBA00023125"/>
    </source>
</evidence>
<dbReference type="Pfam" id="PF00505">
    <property type="entry name" value="HMG_box"/>
    <property type="match status" value="1"/>
</dbReference>
<dbReference type="SUPFAM" id="SSF47095">
    <property type="entry name" value="HMG-box"/>
    <property type="match status" value="1"/>
</dbReference>
<dbReference type="SMART" id="SM00398">
    <property type="entry name" value="HMG"/>
    <property type="match status" value="1"/>
</dbReference>
<feature type="compositionally biased region" description="Polar residues" evidence="4">
    <location>
        <begin position="174"/>
        <end position="204"/>
    </location>
</feature>
<dbReference type="InterPro" id="IPR009071">
    <property type="entry name" value="HMG_box_dom"/>
</dbReference>
<dbReference type="CDD" id="cd01389">
    <property type="entry name" value="HMG-box_ROX1-like"/>
    <property type="match status" value="1"/>
</dbReference>
<dbReference type="GO" id="GO:0030154">
    <property type="term" value="P:cell differentiation"/>
    <property type="evidence" value="ECO:0007669"/>
    <property type="project" value="TreeGrafter"/>
</dbReference>